<keyword evidence="1" id="KW-1133">Transmembrane helix</keyword>
<dbReference type="RefSeq" id="WP_303499102.1">
    <property type="nucleotide sequence ID" value="NZ_JAUOPU010000006.1"/>
</dbReference>
<sequence>MLSISPDWPSIIVTGAIGLGSVLTSIGVVYVTKANQKTQNKAKSAELRHAWMEELRESLSNFDSIATVVHFKVATQPDFLHSDEFTRLIGELSLHHKKIILMLDENKDITIMLTHVLRDVMKSVLKRDDYDLFSQFMEIKQSLGRQILENAWLDIKNELIK</sequence>
<gene>
    <name evidence="2" type="ORF">Q4568_08765</name>
</gene>
<proteinExistence type="predicted"/>
<dbReference type="AlphaFoldDB" id="A0AAW7Y5M3"/>
<evidence type="ECO:0008006" key="4">
    <source>
        <dbReference type="Google" id="ProtNLM"/>
    </source>
</evidence>
<reference evidence="2" key="1">
    <citation type="submission" date="2023-07" db="EMBL/GenBank/DDBJ databases">
        <title>Genome content predicts the carbon catabolic preferences of heterotrophic bacteria.</title>
        <authorList>
            <person name="Gralka M."/>
        </authorList>
    </citation>
    <scope>NUCLEOTIDE SEQUENCE</scope>
    <source>
        <strain evidence="2">G2M05</strain>
    </source>
</reference>
<comment type="caution">
    <text evidence="2">The sequence shown here is derived from an EMBL/GenBank/DDBJ whole genome shotgun (WGS) entry which is preliminary data.</text>
</comment>
<dbReference type="Proteomes" id="UP001170624">
    <property type="component" value="Unassembled WGS sequence"/>
</dbReference>
<dbReference type="EMBL" id="JAUOPU010000006">
    <property type="protein sequence ID" value="MDO6542623.1"/>
    <property type="molecule type" value="Genomic_DNA"/>
</dbReference>
<feature type="transmembrane region" description="Helical" evidence="1">
    <location>
        <begin position="12"/>
        <end position="31"/>
    </location>
</feature>
<keyword evidence="1" id="KW-0472">Membrane</keyword>
<evidence type="ECO:0000256" key="1">
    <source>
        <dbReference type="SAM" id="Phobius"/>
    </source>
</evidence>
<name>A0AAW7Y5M3_9GAMM</name>
<accession>A0AAW7Y5M3</accession>
<keyword evidence="1" id="KW-0812">Transmembrane</keyword>
<evidence type="ECO:0000313" key="3">
    <source>
        <dbReference type="Proteomes" id="UP001170624"/>
    </source>
</evidence>
<protein>
    <recommendedName>
        <fullName evidence="4">DUF4760 domain-containing protein</fullName>
    </recommendedName>
</protein>
<evidence type="ECO:0000313" key="2">
    <source>
        <dbReference type="EMBL" id="MDO6542623.1"/>
    </source>
</evidence>
<organism evidence="2 3">
    <name type="scientific">Photobacterium sanguinicancri</name>
    <dbReference type="NCBI Taxonomy" id="875932"/>
    <lineage>
        <taxon>Bacteria</taxon>
        <taxon>Pseudomonadati</taxon>
        <taxon>Pseudomonadota</taxon>
        <taxon>Gammaproteobacteria</taxon>
        <taxon>Vibrionales</taxon>
        <taxon>Vibrionaceae</taxon>
        <taxon>Photobacterium</taxon>
    </lineage>
</organism>